<protein>
    <recommendedName>
        <fullName evidence="1">DUF6602 domain-containing protein</fullName>
    </recommendedName>
</protein>
<comment type="caution">
    <text evidence="2">The sequence shown here is derived from an EMBL/GenBank/DDBJ whole genome shotgun (WGS) entry which is preliminary data.</text>
</comment>
<sequence length="353" mass="40249">MSIISEKFNAKINFFRQNFEVNKDIVHNGVKGGLNEIEISSIIKEVIPQKYKIAKGVIENSFGNQSNETDFFIYDDEILPSYIKNDLAFVPVEAVKYNFEVKSILNSTEIKTTIDKFENFKSIGGRSPTVLFSFSSDIQGSELSRYQKNDNNFLINPAITVLCTSNKSYYYKESTEHFIKDHLSVEEFIKKFTEVVGMDIKGSVNAFDELMKNDASLNTMTRSQFALAIKSSIQISRLVNNFEGMKLTINKIEYDRIKFKCHKWIGIESNDNNVDLSLLSGISNSLSKGNFGNYLLNEKAFDVKIFSIAYEDMWGNVSCQDFNEDGLTYNPNTVSFSFETSTEANKIIFEIEK</sequence>
<dbReference type="Pfam" id="PF20247">
    <property type="entry name" value="DUF6602"/>
    <property type="match status" value="1"/>
</dbReference>
<gene>
    <name evidence="2" type="ORF">A6P07_15195</name>
</gene>
<dbReference type="AlphaFoldDB" id="A0A1C2J4E8"/>
<evidence type="ECO:0000313" key="3">
    <source>
        <dbReference type="Proteomes" id="UP000094893"/>
    </source>
</evidence>
<feature type="domain" description="DUF6602" evidence="1">
    <location>
        <begin position="21"/>
        <end position="122"/>
    </location>
</feature>
<proteinExistence type="predicted"/>
<evidence type="ECO:0000259" key="1">
    <source>
        <dbReference type="Pfam" id="PF20247"/>
    </source>
</evidence>
<dbReference type="CDD" id="cd21173">
    <property type="entry name" value="NucC-like"/>
    <property type="match status" value="1"/>
</dbReference>
<organism evidence="2 3">
    <name type="scientific">Acidithiobacillus thiooxidans</name>
    <name type="common">Thiobacillus thiooxidans</name>
    <dbReference type="NCBI Taxonomy" id="930"/>
    <lineage>
        <taxon>Bacteria</taxon>
        <taxon>Pseudomonadati</taxon>
        <taxon>Pseudomonadota</taxon>
        <taxon>Acidithiobacillia</taxon>
        <taxon>Acidithiobacillales</taxon>
        <taxon>Acidithiobacillaceae</taxon>
        <taxon>Acidithiobacillus</taxon>
    </lineage>
</organism>
<dbReference type="EMBL" id="LWSA01000205">
    <property type="protein sequence ID" value="OCX70160.1"/>
    <property type="molecule type" value="Genomic_DNA"/>
</dbReference>
<dbReference type="RefSeq" id="WP_035219092.1">
    <property type="nucleotide sequence ID" value="NZ_LWRZ01000286.1"/>
</dbReference>
<evidence type="ECO:0000313" key="2">
    <source>
        <dbReference type="EMBL" id="OCX70160.1"/>
    </source>
</evidence>
<accession>A0A1C2J4E8</accession>
<name>A0A1C2J4E8_ACITH</name>
<dbReference type="InterPro" id="IPR046537">
    <property type="entry name" value="DUF6602"/>
</dbReference>
<dbReference type="Proteomes" id="UP000094893">
    <property type="component" value="Unassembled WGS sequence"/>
</dbReference>
<reference evidence="2 3" key="1">
    <citation type="journal article" date="2016" name="Int. J. Mol. Sci.">
        <title>Comparative genomics of the extreme acidophile Acidithiobacillus thiooxidans reveals intraspecific divergence and niche adaptation.</title>
        <authorList>
            <person name="Zhang X."/>
            <person name="Feng X."/>
            <person name="Tao J."/>
            <person name="Ma L."/>
            <person name="Xiao Y."/>
            <person name="Liang Y."/>
            <person name="Liu X."/>
            <person name="Yin H."/>
        </authorList>
    </citation>
    <scope>NUCLEOTIDE SEQUENCE [LARGE SCALE GENOMIC DNA]</scope>
    <source>
        <strain evidence="2 3">A02</strain>
    </source>
</reference>